<feature type="chain" id="PRO_5024296932" evidence="1">
    <location>
        <begin position="24"/>
        <end position="123"/>
    </location>
</feature>
<sequence>PTIATPFILWMKFLQVLPNLTNTDYTTLSFSCTYPLVVNVSQTHPYPVVSFPYITIYFPGTGDTIVILSIFTDPQLSSPLENRPAPLGKPLYVVLRATSSDPDRFALVANVVFASSCLQDRCC</sequence>
<dbReference type="EMBL" id="JWIN03000013">
    <property type="protein sequence ID" value="KAB1268124.1"/>
    <property type="molecule type" value="Genomic_DNA"/>
</dbReference>
<dbReference type="AlphaFoldDB" id="A0A5N4DAC8"/>
<evidence type="ECO:0000313" key="3">
    <source>
        <dbReference type="Proteomes" id="UP000299084"/>
    </source>
</evidence>
<keyword evidence="1" id="KW-0732">Signal</keyword>
<evidence type="ECO:0000313" key="2">
    <source>
        <dbReference type="EMBL" id="KAB1268124.1"/>
    </source>
</evidence>
<feature type="signal peptide" evidence="1">
    <location>
        <begin position="1"/>
        <end position="23"/>
    </location>
</feature>
<evidence type="ECO:0000256" key="1">
    <source>
        <dbReference type="SAM" id="SignalP"/>
    </source>
</evidence>
<keyword evidence="3" id="KW-1185">Reference proteome</keyword>
<organism evidence="2 3">
    <name type="scientific">Camelus dromedarius</name>
    <name type="common">Dromedary</name>
    <name type="synonym">Arabian camel</name>
    <dbReference type="NCBI Taxonomy" id="9838"/>
    <lineage>
        <taxon>Eukaryota</taxon>
        <taxon>Metazoa</taxon>
        <taxon>Chordata</taxon>
        <taxon>Craniata</taxon>
        <taxon>Vertebrata</taxon>
        <taxon>Euteleostomi</taxon>
        <taxon>Mammalia</taxon>
        <taxon>Eutheria</taxon>
        <taxon>Laurasiatheria</taxon>
        <taxon>Artiodactyla</taxon>
        <taxon>Tylopoda</taxon>
        <taxon>Camelidae</taxon>
        <taxon>Camelus</taxon>
    </lineage>
</organism>
<protein>
    <submittedName>
        <fullName evidence="2">Uncharacterized protein</fullName>
    </submittedName>
</protein>
<feature type="non-terminal residue" evidence="2">
    <location>
        <position position="1"/>
    </location>
</feature>
<reference evidence="2 3" key="1">
    <citation type="journal article" date="2019" name="Mol. Ecol. Resour.">
        <title>Improving Illumina assemblies with Hi-C and long reads: an example with the North African dromedary.</title>
        <authorList>
            <person name="Elbers J.P."/>
            <person name="Rogers M.F."/>
            <person name="Perelman P.L."/>
            <person name="Proskuryakova A.A."/>
            <person name="Serdyukova N.A."/>
            <person name="Johnson W.E."/>
            <person name="Horin P."/>
            <person name="Corander J."/>
            <person name="Murphy D."/>
            <person name="Burger P.A."/>
        </authorList>
    </citation>
    <scope>NUCLEOTIDE SEQUENCE [LARGE SCALE GENOMIC DNA]</scope>
    <source>
        <strain evidence="2">Drom800</strain>
        <tissue evidence="2">Blood</tissue>
    </source>
</reference>
<dbReference type="Proteomes" id="UP000299084">
    <property type="component" value="Unassembled WGS sequence"/>
</dbReference>
<comment type="caution">
    <text evidence="2">The sequence shown here is derived from an EMBL/GenBank/DDBJ whole genome shotgun (WGS) entry which is preliminary data.</text>
</comment>
<accession>A0A5N4DAC8</accession>
<name>A0A5N4DAC8_CAMDR</name>
<gene>
    <name evidence="2" type="ORF">Cadr_000013459</name>
</gene>
<proteinExistence type="predicted"/>